<dbReference type="Proteomes" id="UP000637423">
    <property type="component" value="Unassembled WGS sequence"/>
</dbReference>
<evidence type="ECO:0000313" key="3">
    <source>
        <dbReference type="Proteomes" id="UP000637423"/>
    </source>
</evidence>
<sequence length="247" mass="27000">MFQYSGKLTPIVLTILLVSGCAQQSGTPPTTAQIESLSIQANQGRQEKAAAQLRQWAEQGMPVAQRELALLLQHSPAGYAEARGWFEKAASAGDGEAAFNLGEAYYFARLGVSRDAGMAWKWYEQAAQHGEDKAALMLSRMAKYGDGTQLDVAASVKWLKLSSEQGNAQAMFLLSNAYLSGDGVERNEVLARSWLEKSAQGDFPVAIQALAMAAEGGDLQLQKDPDRARHLLKEATEERRMHWNVAR</sequence>
<dbReference type="Gene3D" id="1.25.40.10">
    <property type="entry name" value="Tetratricopeptide repeat domain"/>
    <property type="match status" value="1"/>
</dbReference>
<gene>
    <name evidence="2" type="ORF">GCM10011396_05400</name>
</gene>
<reference evidence="2" key="2">
    <citation type="submission" date="2020-09" db="EMBL/GenBank/DDBJ databases">
        <authorList>
            <person name="Sun Q."/>
            <person name="Zhou Y."/>
        </authorList>
    </citation>
    <scope>NUCLEOTIDE SEQUENCE</scope>
    <source>
        <strain evidence="2">CGMCC 1.10998</strain>
    </source>
</reference>
<dbReference type="InterPro" id="IPR006597">
    <property type="entry name" value="Sel1-like"/>
</dbReference>
<dbReference type="EMBL" id="BMED01000001">
    <property type="protein sequence ID" value="GGC61355.1"/>
    <property type="molecule type" value="Genomic_DNA"/>
</dbReference>
<dbReference type="AlphaFoldDB" id="A0A916XBJ2"/>
<protein>
    <recommendedName>
        <fullName evidence="4">Sel1 repeat family protein</fullName>
    </recommendedName>
</protein>
<evidence type="ECO:0008006" key="4">
    <source>
        <dbReference type="Google" id="ProtNLM"/>
    </source>
</evidence>
<dbReference type="SUPFAM" id="SSF81901">
    <property type="entry name" value="HCP-like"/>
    <property type="match status" value="1"/>
</dbReference>
<comment type="caution">
    <text evidence="2">The sequence shown here is derived from an EMBL/GenBank/DDBJ whole genome shotgun (WGS) entry which is preliminary data.</text>
</comment>
<dbReference type="PANTHER" id="PTHR11102">
    <property type="entry name" value="SEL-1-LIKE PROTEIN"/>
    <property type="match status" value="1"/>
</dbReference>
<organism evidence="2 3">
    <name type="scientific">Undibacterium terreum</name>
    <dbReference type="NCBI Taxonomy" id="1224302"/>
    <lineage>
        <taxon>Bacteria</taxon>
        <taxon>Pseudomonadati</taxon>
        <taxon>Pseudomonadota</taxon>
        <taxon>Betaproteobacteria</taxon>
        <taxon>Burkholderiales</taxon>
        <taxon>Oxalobacteraceae</taxon>
        <taxon>Undibacterium</taxon>
    </lineage>
</organism>
<reference evidence="2" key="1">
    <citation type="journal article" date="2014" name="Int. J. Syst. Evol. Microbiol.">
        <title>Complete genome sequence of Corynebacterium casei LMG S-19264T (=DSM 44701T), isolated from a smear-ripened cheese.</title>
        <authorList>
            <consortium name="US DOE Joint Genome Institute (JGI-PGF)"/>
            <person name="Walter F."/>
            <person name="Albersmeier A."/>
            <person name="Kalinowski J."/>
            <person name="Ruckert C."/>
        </authorList>
    </citation>
    <scope>NUCLEOTIDE SEQUENCE</scope>
    <source>
        <strain evidence="2">CGMCC 1.10998</strain>
    </source>
</reference>
<feature type="signal peptide" evidence="1">
    <location>
        <begin position="1"/>
        <end position="24"/>
    </location>
</feature>
<feature type="chain" id="PRO_5037711044" description="Sel1 repeat family protein" evidence="1">
    <location>
        <begin position="25"/>
        <end position="247"/>
    </location>
</feature>
<accession>A0A916XBJ2</accession>
<evidence type="ECO:0000313" key="2">
    <source>
        <dbReference type="EMBL" id="GGC61355.1"/>
    </source>
</evidence>
<proteinExistence type="predicted"/>
<dbReference type="PANTHER" id="PTHR11102:SF160">
    <property type="entry name" value="ERAD-ASSOCIATED E3 UBIQUITIN-PROTEIN LIGASE COMPONENT HRD3"/>
    <property type="match status" value="1"/>
</dbReference>
<dbReference type="Pfam" id="PF08238">
    <property type="entry name" value="Sel1"/>
    <property type="match status" value="5"/>
</dbReference>
<keyword evidence="3" id="KW-1185">Reference proteome</keyword>
<dbReference type="InterPro" id="IPR011990">
    <property type="entry name" value="TPR-like_helical_dom_sf"/>
</dbReference>
<name>A0A916XBJ2_9BURK</name>
<dbReference type="PROSITE" id="PS51257">
    <property type="entry name" value="PROKAR_LIPOPROTEIN"/>
    <property type="match status" value="1"/>
</dbReference>
<dbReference type="RefSeq" id="WP_188564434.1">
    <property type="nucleotide sequence ID" value="NZ_BMED01000001.1"/>
</dbReference>
<evidence type="ECO:0000256" key="1">
    <source>
        <dbReference type="SAM" id="SignalP"/>
    </source>
</evidence>
<dbReference type="InterPro" id="IPR050767">
    <property type="entry name" value="Sel1_AlgK"/>
</dbReference>
<keyword evidence="1" id="KW-0732">Signal</keyword>
<dbReference type="SMART" id="SM00671">
    <property type="entry name" value="SEL1"/>
    <property type="match status" value="5"/>
</dbReference>